<accession>A0A0V1MEJ8</accession>
<proteinExistence type="predicted"/>
<protein>
    <submittedName>
        <fullName evidence="1">Uncharacterized protein</fullName>
    </submittedName>
</protein>
<dbReference type="Proteomes" id="UP000054843">
    <property type="component" value="Unassembled WGS sequence"/>
</dbReference>
<reference evidence="1 2" key="1">
    <citation type="submission" date="2015-01" db="EMBL/GenBank/DDBJ databases">
        <title>Evolution of Trichinella species and genotypes.</title>
        <authorList>
            <person name="Korhonen P.K."/>
            <person name="Edoardo P."/>
            <person name="Giuseppe L.R."/>
            <person name="Gasser R.B."/>
        </authorList>
    </citation>
    <scope>NUCLEOTIDE SEQUENCE [LARGE SCALE GENOMIC DNA]</scope>
    <source>
        <strain evidence="1">ISS1980</strain>
    </source>
</reference>
<gene>
    <name evidence="1" type="ORF">T10_12764</name>
</gene>
<comment type="caution">
    <text evidence="1">The sequence shown here is derived from an EMBL/GenBank/DDBJ whole genome shotgun (WGS) entry which is preliminary data.</text>
</comment>
<evidence type="ECO:0000313" key="2">
    <source>
        <dbReference type="Proteomes" id="UP000054843"/>
    </source>
</evidence>
<name>A0A0V1MEJ8_9BILA</name>
<organism evidence="1 2">
    <name type="scientific">Trichinella papuae</name>
    <dbReference type="NCBI Taxonomy" id="268474"/>
    <lineage>
        <taxon>Eukaryota</taxon>
        <taxon>Metazoa</taxon>
        <taxon>Ecdysozoa</taxon>
        <taxon>Nematoda</taxon>
        <taxon>Enoplea</taxon>
        <taxon>Dorylaimia</taxon>
        <taxon>Trichinellida</taxon>
        <taxon>Trichinellidae</taxon>
        <taxon>Trichinella</taxon>
    </lineage>
</organism>
<dbReference type="EMBL" id="JYDO01000123">
    <property type="protein sequence ID" value="KRZ70003.1"/>
    <property type="molecule type" value="Genomic_DNA"/>
</dbReference>
<sequence>MVSWREKRFSIRQINVQSNWSPAAVWDRRSRLVKSWYGVISNIPNVKKAKHETSSSNDKSCD</sequence>
<dbReference type="AlphaFoldDB" id="A0A0V1MEJ8"/>
<keyword evidence="2" id="KW-1185">Reference proteome</keyword>
<evidence type="ECO:0000313" key="1">
    <source>
        <dbReference type="EMBL" id="KRZ70003.1"/>
    </source>
</evidence>